<reference evidence="1 2" key="1">
    <citation type="submission" date="2019-03" db="EMBL/GenBank/DDBJ databases">
        <title>Burkholderia cepacia outbreak.</title>
        <authorList>
            <person name="Farzana R."/>
            <person name="Walsh T.R."/>
        </authorList>
    </citation>
    <scope>NUCLEOTIDE SEQUENCE [LARGE SCALE GENOMIC DNA]</scope>
    <source>
        <strain evidence="2">d13</strain>
    </source>
</reference>
<dbReference type="Proteomes" id="UP000298234">
    <property type="component" value="Unassembled WGS sequence"/>
</dbReference>
<dbReference type="AlphaFoldDB" id="A0AAX2R9S5"/>
<evidence type="ECO:0000313" key="2">
    <source>
        <dbReference type="Proteomes" id="UP000298234"/>
    </source>
</evidence>
<protein>
    <submittedName>
        <fullName evidence="1">Uncharacterized protein</fullName>
    </submittedName>
</protein>
<dbReference type="RefSeq" id="WP_134257884.1">
    <property type="nucleotide sequence ID" value="NZ_CAJMXM010000005.1"/>
</dbReference>
<name>A0AAX2R9S5_BURCE</name>
<gene>
    <name evidence="1" type="ORF">E3D37_44470</name>
</gene>
<organism evidence="1 2">
    <name type="scientific">Burkholderia cepacia</name>
    <name type="common">Pseudomonas cepacia</name>
    <dbReference type="NCBI Taxonomy" id="292"/>
    <lineage>
        <taxon>Bacteria</taxon>
        <taxon>Pseudomonadati</taxon>
        <taxon>Pseudomonadota</taxon>
        <taxon>Betaproteobacteria</taxon>
        <taxon>Burkholderiales</taxon>
        <taxon>Burkholderiaceae</taxon>
        <taxon>Burkholderia</taxon>
        <taxon>Burkholderia cepacia complex</taxon>
    </lineage>
</organism>
<dbReference type="EMBL" id="SNSQ01000115">
    <property type="protein sequence ID" value="TEU31697.1"/>
    <property type="molecule type" value="Genomic_DNA"/>
</dbReference>
<evidence type="ECO:0000313" key="1">
    <source>
        <dbReference type="EMBL" id="TEU31697.1"/>
    </source>
</evidence>
<comment type="caution">
    <text evidence="1">The sequence shown here is derived from an EMBL/GenBank/DDBJ whole genome shotgun (WGS) entry which is preliminary data.</text>
</comment>
<sequence length="113" mass="13008">MNLPLKPQRKTKRIHLATERISRLSCRYTSRPSGRLKSVPLAEFLALPVESRCVDCAKVAEGETGEVIHTFETTFYDPLLKSLREFYDNEESGNHCFEVISGEEYMRRLAARD</sequence>
<accession>A0AAX2R9S5</accession>
<proteinExistence type="predicted"/>